<keyword evidence="1" id="KW-0349">Heme</keyword>
<keyword evidence="3" id="KW-0408">Iron</keyword>
<dbReference type="InterPro" id="IPR009056">
    <property type="entry name" value="Cyt_c-like_dom"/>
</dbReference>
<evidence type="ECO:0000259" key="4">
    <source>
        <dbReference type="Pfam" id="PF00034"/>
    </source>
</evidence>
<keyword evidence="2" id="KW-0479">Metal-binding</keyword>
<protein>
    <recommendedName>
        <fullName evidence="4">Cytochrome c domain-containing protein</fullName>
    </recommendedName>
</protein>
<reference evidence="6" key="1">
    <citation type="journal article" date="2019" name="Int. J. Syst. Evol. Microbiol.">
        <title>The Global Catalogue of Microorganisms (GCM) 10K type strain sequencing project: providing services to taxonomists for standard genome sequencing and annotation.</title>
        <authorList>
            <consortium name="The Broad Institute Genomics Platform"/>
            <consortium name="The Broad Institute Genome Sequencing Center for Infectious Disease"/>
            <person name="Wu L."/>
            <person name="Ma J."/>
        </authorList>
    </citation>
    <scope>NUCLEOTIDE SEQUENCE [LARGE SCALE GENOMIC DNA]</scope>
    <source>
        <strain evidence="6">JCM 17626</strain>
    </source>
</reference>
<organism evidence="5 6">
    <name type="scientific">Pedobacter jeongneungensis</name>
    <dbReference type="NCBI Taxonomy" id="947309"/>
    <lineage>
        <taxon>Bacteria</taxon>
        <taxon>Pseudomonadati</taxon>
        <taxon>Bacteroidota</taxon>
        <taxon>Sphingobacteriia</taxon>
        <taxon>Sphingobacteriales</taxon>
        <taxon>Sphingobacteriaceae</taxon>
        <taxon>Pedobacter</taxon>
    </lineage>
</organism>
<proteinExistence type="predicted"/>
<dbReference type="EMBL" id="BAABBY010000008">
    <property type="protein sequence ID" value="GAA4208993.1"/>
    <property type="molecule type" value="Genomic_DNA"/>
</dbReference>
<dbReference type="SUPFAM" id="SSF46626">
    <property type="entry name" value="Cytochrome c"/>
    <property type="match status" value="1"/>
</dbReference>
<evidence type="ECO:0000256" key="1">
    <source>
        <dbReference type="ARBA" id="ARBA00022617"/>
    </source>
</evidence>
<evidence type="ECO:0000256" key="2">
    <source>
        <dbReference type="ARBA" id="ARBA00022723"/>
    </source>
</evidence>
<keyword evidence="6" id="KW-1185">Reference proteome</keyword>
<evidence type="ECO:0000313" key="6">
    <source>
        <dbReference type="Proteomes" id="UP001501772"/>
    </source>
</evidence>
<dbReference type="InterPro" id="IPR036909">
    <property type="entry name" value="Cyt_c-like_dom_sf"/>
</dbReference>
<evidence type="ECO:0000313" key="5">
    <source>
        <dbReference type="EMBL" id="GAA4208993.1"/>
    </source>
</evidence>
<accession>A0ABP8BLH7</accession>
<feature type="domain" description="Cytochrome c" evidence="4">
    <location>
        <begin position="34"/>
        <end position="107"/>
    </location>
</feature>
<evidence type="ECO:0000256" key="3">
    <source>
        <dbReference type="ARBA" id="ARBA00023004"/>
    </source>
</evidence>
<comment type="caution">
    <text evidence="5">The sequence shown here is derived from an EMBL/GenBank/DDBJ whole genome shotgun (WGS) entry which is preliminary data.</text>
</comment>
<gene>
    <name evidence="5" type="ORF">GCM10022289_33800</name>
</gene>
<sequence>MLACRSEPNNVTNVAQKKPIDTCRYYRYDARHIVSDLGCYNCHVKNGERWYEMPTFKELSAMDSLKLIDYAFTKKHKGWYSKNGTFKTVKMDTLSDCEIKSAIRYIKDYNRDLPPMPSQ</sequence>
<dbReference type="Proteomes" id="UP001501772">
    <property type="component" value="Unassembled WGS sequence"/>
</dbReference>
<name>A0ABP8BLH7_9SPHI</name>
<dbReference type="Pfam" id="PF00034">
    <property type="entry name" value="Cytochrom_C"/>
    <property type="match status" value="1"/>
</dbReference>